<feature type="chain" id="PRO_5034377595" description="Effector protein" evidence="2">
    <location>
        <begin position="18"/>
        <end position="197"/>
    </location>
</feature>
<evidence type="ECO:0000256" key="2">
    <source>
        <dbReference type="SAM" id="SignalP"/>
    </source>
</evidence>
<keyword evidence="2" id="KW-0732">Signal</keyword>
<sequence length="197" mass="21030">MPPAFVLLTLLLSSASAINPIVLPGNAVVSTTPSEASTASPSHQPEPLCFTPPDLHSVSHVTDVCSTLMDEFVTSFGIRMNDRLRWTGNNSEIGRDMVHLPQIATRRNLDKTGACLIEVVDRGKGDWYSASSIKAPGMLILKECFAEEKCGEVALPPHGTTTLAICGTYRPNGTSLLRRPVSPMSDSDVAARGLTLG</sequence>
<feature type="region of interest" description="Disordered" evidence="1">
    <location>
        <begin position="178"/>
        <end position="197"/>
    </location>
</feature>
<dbReference type="EMBL" id="CAJPDS010000009">
    <property type="protein sequence ID" value="CAF9910799.1"/>
    <property type="molecule type" value="Genomic_DNA"/>
</dbReference>
<protein>
    <recommendedName>
        <fullName evidence="5">Effector protein</fullName>
    </recommendedName>
</protein>
<keyword evidence="4" id="KW-1185">Reference proteome</keyword>
<comment type="caution">
    <text evidence="3">The sequence shown here is derived from an EMBL/GenBank/DDBJ whole genome shotgun (WGS) entry which is preliminary data.</text>
</comment>
<evidence type="ECO:0000313" key="3">
    <source>
        <dbReference type="EMBL" id="CAF9910799.1"/>
    </source>
</evidence>
<reference evidence="3" key="1">
    <citation type="submission" date="2021-03" db="EMBL/GenBank/DDBJ databases">
        <authorList>
            <person name="Tagirdzhanova G."/>
        </authorList>
    </citation>
    <scope>NUCLEOTIDE SEQUENCE</scope>
</reference>
<name>A0A8H3ESX5_9LECA</name>
<gene>
    <name evidence="3" type="ORF">HETSPECPRED_010181</name>
</gene>
<evidence type="ECO:0000313" key="4">
    <source>
        <dbReference type="Proteomes" id="UP000664521"/>
    </source>
</evidence>
<organism evidence="3 4">
    <name type="scientific">Heterodermia speciosa</name>
    <dbReference type="NCBI Taxonomy" id="116794"/>
    <lineage>
        <taxon>Eukaryota</taxon>
        <taxon>Fungi</taxon>
        <taxon>Dikarya</taxon>
        <taxon>Ascomycota</taxon>
        <taxon>Pezizomycotina</taxon>
        <taxon>Lecanoromycetes</taxon>
        <taxon>OSLEUM clade</taxon>
        <taxon>Lecanoromycetidae</taxon>
        <taxon>Caliciales</taxon>
        <taxon>Physciaceae</taxon>
        <taxon>Heterodermia</taxon>
    </lineage>
</organism>
<feature type="signal peptide" evidence="2">
    <location>
        <begin position="1"/>
        <end position="17"/>
    </location>
</feature>
<dbReference type="AlphaFoldDB" id="A0A8H3ESX5"/>
<evidence type="ECO:0008006" key="5">
    <source>
        <dbReference type="Google" id="ProtNLM"/>
    </source>
</evidence>
<dbReference type="Proteomes" id="UP000664521">
    <property type="component" value="Unassembled WGS sequence"/>
</dbReference>
<proteinExistence type="predicted"/>
<evidence type="ECO:0000256" key="1">
    <source>
        <dbReference type="SAM" id="MobiDB-lite"/>
    </source>
</evidence>
<accession>A0A8H3ESX5</accession>